<dbReference type="EMBL" id="CP006577">
    <property type="protein sequence ID" value="AIG98144.1"/>
    <property type="molecule type" value="Genomic_DNA"/>
</dbReference>
<dbReference type="HOGENOM" id="CLU_2565513_0_0_2"/>
<name>A0A075WGD5_ARCFL</name>
<reference evidence="1 2" key="1">
    <citation type="submission" date="2013-07" db="EMBL/GenBank/DDBJ databases">
        <title>Genome of Archaeoglobus fulgidus.</title>
        <authorList>
            <person name="Fiebig A."/>
            <person name="Birkeland N.-K."/>
        </authorList>
    </citation>
    <scope>NUCLEOTIDE SEQUENCE [LARGE SCALE GENOMIC DNA]</scope>
    <source>
        <strain evidence="1 2">DSM 8774</strain>
    </source>
</reference>
<sequence length="81" mass="9789">MIVCRILHDPTITPPHQWLAVYRWITRGLRKLPKYVREAVSAIRIEKRVGRPKKVDLEKRVMLFLFANSRHQMMNKNFNKF</sequence>
<proteinExistence type="predicted"/>
<protein>
    <submittedName>
        <fullName evidence="1">CobN/Magnesium Chelatase</fullName>
    </submittedName>
</protein>
<evidence type="ECO:0000313" key="1">
    <source>
        <dbReference type="EMBL" id="AIG98144.1"/>
    </source>
</evidence>
<dbReference type="AlphaFoldDB" id="A0A075WGD5"/>
<evidence type="ECO:0000313" key="2">
    <source>
        <dbReference type="Proteomes" id="UP000028501"/>
    </source>
</evidence>
<dbReference type="Proteomes" id="UP000028501">
    <property type="component" value="Chromosome"/>
</dbReference>
<dbReference type="KEGG" id="afg:AFULGI_00013730"/>
<gene>
    <name evidence="1" type="ORF">AFULGI_00013730</name>
</gene>
<organism evidence="1 2">
    <name type="scientific">Archaeoglobus fulgidus DSM 8774</name>
    <dbReference type="NCBI Taxonomy" id="1344584"/>
    <lineage>
        <taxon>Archaea</taxon>
        <taxon>Methanobacteriati</taxon>
        <taxon>Methanobacteriota</taxon>
        <taxon>Archaeoglobi</taxon>
        <taxon>Archaeoglobales</taxon>
        <taxon>Archaeoglobaceae</taxon>
        <taxon>Archaeoglobus</taxon>
    </lineage>
</organism>
<accession>A0A075WGD5</accession>